<comment type="caution">
    <text evidence="2">The sequence shown here is derived from an EMBL/GenBank/DDBJ whole genome shotgun (WGS) entry which is preliminary data.</text>
</comment>
<keyword evidence="1" id="KW-0812">Transmembrane</keyword>
<feature type="transmembrane region" description="Helical" evidence="1">
    <location>
        <begin position="36"/>
        <end position="58"/>
    </location>
</feature>
<feature type="transmembrane region" description="Helical" evidence="1">
    <location>
        <begin position="6"/>
        <end position="29"/>
    </location>
</feature>
<evidence type="ECO:0000313" key="3">
    <source>
        <dbReference type="Proteomes" id="UP001194273"/>
    </source>
</evidence>
<dbReference type="EMBL" id="JADCJZ010000003">
    <property type="protein sequence ID" value="MBE5024684.1"/>
    <property type="molecule type" value="Genomic_DNA"/>
</dbReference>
<proteinExistence type="predicted"/>
<name>A0ABR9QUE7_9ACTN</name>
<accession>A0ABR9QUE7</accession>
<gene>
    <name evidence="2" type="ORF">INF26_07450</name>
</gene>
<organism evidence="2 3">
    <name type="scientific">Thermophilibacter gallinarum</name>
    <dbReference type="NCBI Taxonomy" id="2779357"/>
    <lineage>
        <taxon>Bacteria</taxon>
        <taxon>Bacillati</taxon>
        <taxon>Actinomycetota</taxon>
        <taxon>Coriobacteriia</taxon>
        <taxon>Coriobacteriales</taxon>
        <taxon>Atopobiaceae</taxon>
        <taxon>Thermophilibacter</taxon>
    </lineage>
</organism>
<protein>
    <submittedName>
        <fullName evidence="2">Uncharacterized protein</fullName>
    </submittedName>
</protein>
<feature type="transmembrane region" description="Helical" evidence="1">
    <location>
        <begin position="70"/>
        <end position="89"/>
    </location>
</feature>
<dbReference type="RefSeq" id="WP_193530324.1">
    <property type="nucleotide sequence ID" value="NZ_JADCJZ010000003.1"/>
</dbReference>
<reference evidence="2 3" key="1">
    <citation type="submission" date="2020-10" db="EMBL/GenBank/DDBJ databases">
        <title>ChiBAC.</title>
        <authorList>
            <person name="Zenner C."/>
            <person name="Hitch T.C.A."/>
            <person name="Clavel T."/>
        </authorList>
    </citation>
    <scope>NUCLEOTIDE SEQUENCE [LARGE SCALE GENOMIC DNA]</scope>
    <source>
        <strain evidence="2 3">DSM 107455</strain>
    </source>
</reference>
<evidence type="ECO:0000256" key="1">
    <source>
        <dbReference type="SAM" id="Phobius"/>
    </source>
</evidence>
<dbReference type="Proteomes" id="UP001194273">
    <property type="component" value="Unassembled WGS sequence"/>
</dbReference>
<keyword evidence="3" id="KW-1185">Reference proteome</keyword>
<evidence type="ECO:0000313" key="2">
    <source>
        <dbReference type="EMBL" id="MBE5024684.1"/>
    </source>
</evidence>
<sequence length="96" mass="9901">MSSLLRLGAFVCRTLAWAFVALVVANAVLPAGPRALLLGVNALASAAVPGPVAGLFVFVTPFGGAFRGDFAIVAIVLLVLDWLLCRISVPARRLAA</sequence>
<keyword evidence="1" id="KW-1133">Transmembrane helix</keyword>
<keyword evidence="1" id="KW-0472">Membrane</keyword>